<dbReference type="InterPro" id="IPR015797">
    <property type="entry name" value="NUDIX_hydrolase-like_dom_sf"/>
</dbReference>
<dbReference type="CDD" id="cd03426">
    <property type="entry name" value="NUDIX_CoAse_Nudt7"/>
    <property type="match status" value="1"/>
</dbReference>
<dbReference type="Gene3D" id="3.90.79.10">
    <property type="entry name" value="Nucleoside Triphosphate Pyrophosphohydrolase"/>
    <property type="match status" value="1"/>
</dbReference>
<dbReference type="OrthoDB" id="10260614at2759"/>
<dbReference type="PROSITE" id="PS51462">
    <property type="entry name" value="NUDIX"/>
    <property type="match status" value="1"/>
</dbReference>
<accession>A0A8S0VSG1</accession>
<dbReference type="GO" id="GO:0010945">
    <property type="term" value="F:coenzyme A diphosphatase activity"/>
    <property type="evidence" value="ECO:0007669"/>
    <property type="project" value="InterPro"/>
</dbReference>
<dbReference type="PANTHER" id="PTHR12992:SF45">
    <property type="entry name" value="NUDIX HYDROLASE DOMAIN-CONTAINING PROTEIN"/>
    <property type="match status" value="1"/>
</dbReference>
<proteinExistence type="predicted"/>
<dbReference type="AlphaFoldDB" id="A0A8S0VSG1"/>
<dbReference type="InterPro" id="IPR000086">
    <property type="entry name" value="NUDIX_hydrolase_dom"/>
</dbReference>
<reference evidence="2 3" key="1">
    <citation type="submission" date="2020-01" db="EMBL/GenBank/DDBJ databases">
        <authorList>
            <person name="Gupta K D."/>
        </authorList>
    </citation>
    <scope>NUCLEOTIDE SEQUENCE [LARGE SCALE GENOMIC DNA]</scope>
</reference>
<dbReference type="Pfam" id="PF00293">
    <property type="entry name" value="NUDIX"/>
    <property type="match status" value="1"/>
</dbReference>
<dbReference type="InterPro" id="IPR045121">
    <property type="entry name" value="CoAse"/>
</dbReference>
<evidence type="ECO:0000259" key="1">
    <source>
        <dbReference type="PROSITE" id="PS51462"/>
    </source>
</evidence>
<dbReference type="GO" id="GO:0015938">
    <property type="term" value="P:coenzyme A catabolic process"/>
    <property type="evidence" value="ECO:0007669"/>
    <property type="project" value="TreeGrafter"/>
</dbReference>
<evidence type="ECO:0000313" key="3">
    <source>
        <dbReference type="Proteomes" id="UP000467700"/>
    </source>
</evidence>
<comment type="caution">
    <text evidence="2">The sequence shown here is derived from an EMBL/GenBank/DDBJ whole genome shotgun (WGS) entry which is preliminary data.</text>
</comment>
<dbReference type="Proteomes" id="UP000467700">
    <property type="component" value="Unassembled WGS sequence"/>
</dbReference>
<feature type="domain" description="Nudix hydrolase" evidence="1">
    <location>
        <begin position="45"/>
        <end position="183"/>
    </location>
</feature>
<dbReference type="EMBL" id="CACVBS010000057">
    <property type="protein sequence ID" value="CAA7266899.1"/>
    <property type="molecule type" value="Genomic_DNA"/>
</dbReference>
<keyword evidence="3" id="KW-1185">Reference proteome</keyword>
<name>A0A8S0VSG1_CYCAE</name>
<sequence>MSGHTLALPESALEGLSDKSKSCILNLEKYCVEADHPDLSHYPQTKLAGVLVLLYEQDGELRVLLTTRSKQLRTHAGQTALPGGKKDVGDVDLIATAYREAHEEVSLPLPPHAAIHTLGTLAPVISLHRLLVTPVVALLTQPSLLTSLKAHEGEVSHIFSHPLEALLDPELVRKEKLVEWGSEDWPYAQSELHNTSDNVIEMLGGTTYRMHRFRSSASPVKGLTSDILIKTADIAYGRPPNYERYAPGQLMLIKDVVHALQNHESSTVRSQ</sequence>
<dbReference type="PANTHER" id="PTHR12992">
    <property type="entry name" value="NUDIX HYDROLASE"/>
    <property type="match status" value="1"/>
</dbReference>
<organism evidence="2 3">
    <name type="scientific">Cyclocybe aegerita</name>
    <name type="common">Black poplar mushroom</name>
    <name type="synonym">Agrocybe aegerita</name>
    <dbReference type="NCBI Taxonomy" id="1973307"/>
    <lineage>
        <taxon>Eukaryota</taxon>
        <taxon>Fungi</taxon>
        <taxon>Dikarya</taxon>
        <taxon>Basidiomycota</taxon>
        <taxon>Agaricomycotina</taxon>
        <taxon>Agaricomycetes</taxon>
        <taxon>Agaricomycetidae</taxon>
        <taxon>Agaricales</taxon>
        <taxon>Agaricineae</taxon>
        <taxon>Bolbitiaceae</taxon>
        <taxon>Cyclocybe</taxon>
    </lineage>
</organism>
<dbReference type="SUPFAM" id="SSF55811">
    <property type="entry name" value="Nudix"/>
    <property type="match status" value="1"/>
</dbReference>
<protein>
    <recommendedName>
        <fullName evidence="1">Nudix hydrolase domain-containing protein</fullName>
    </recommendedName>
</protein>
<evidence type="ECO:0000313" key="2">
    <source>
        <dbReference type="EMBL" id="CAA7266899.1"/>
    </source>
</evidence>
<gene>
    <name evidence="2" type="ORF">AAE3_LOCUS9270</name>
</gene>